<keyword evidence="5" id="KW-1185">Reference proteome</keyword>
<protein>
    <submittedName>
        <fullName evidence="4">Uncharacterized protein</fullName>
    </submittedName>
</protein>
<dbReference type="AlphaFoldDB" id="A0A1L9S2N7"/>
<evidence type="ECO:0000256" key="1">
    <source>
        <dbReference type="ARBA" id="ARBA00022630"/>
    </source>
</evidence>
<dbReference type="SUPFAM" id="SSF51412">
    <property type="entry name" value="Inosine monophosphate dehydrogenase (IMPDH)"/>
    <property type="match status" value="1"/>
</dbReference>
<dbReference type="OrthoDB" id="10265891at2759"/>
<dbReference type="InterPro" id="IPR013785">
    <property type="entry name" value="Aldolase_TIM"/>
</dbReference>
<keyword evidence="2" id="KW-0288">FMN</keyword>
<dbReference type="Proteomes" id="UP000184383">
    <property type="component" value="Unassembled WGS sequence"/>
</dbReference>
<sequence length="258" mass="27083">MLREMIADVKANLRGPSTPFGVDLLLPQVGGSARKTNVDYTRGQLSELIDIIIEGGVSVFVSAVGVPPKQVVDKLHAAGILYMNMVGHPKHVHKACQIGADLIVAQGAEAGGHTGEIPTSILIPACADVCKTYKSPFTKQPVQLIAAGGIFDGRSIASALMLGANAVWVGTRFVAARESAVPESAKQEVINAGFDSTIKSTIWTGRPLRALGTPPMGYAAAMVNKANQSAGEIVLEMAVEAFNLLKGTDQFFNSSSKL</sequence>
<proteinExistence type="predicted"/>
<dbReference type="CDD" id="cd04730">
    <property type="entry name" value="NPD_like"/>
    <property type="match status" value="1"/>
</dbReference>
<dbReference type="EMBL" id="KV878209">
    <property type="protein sequence ID" value="OJJ41413.1"/>
    <property type="molecule type" value="Genomic_DNA"/>
</dbReference>
<dbReference type="PANTHER" id="PTHR32332:SF31">
    <property type="entry name" value="2-NITROPROPANE DIOXYGENASE FAMILY, PUTATIVE (AFU_ORTHOLOGUE AFUA_2G09850)-RELATED"/>
    <property type="match status" value="1"/>
</dbReference>
<evidence type="ECO:0000256" key="2">
    <source>
        <dbReference type="ARBA" id="ARBA00022643"/>
    </source>
</evidence>
<dbReference type="PANTHER" id="PTHR32332">
    <property type="entry name" value="2-NITROPROPANE DIOXYGENASE"/>
    <property type="match status" value="1"/>
</dbReference>
<dbReference type="VEuPathDB" id="FungiDB:ASPWEDRAFT_23505"/>
<reference evidence="5" key="1">
    <citation type="journal article" date="2017" name="Genome Biol.">
        <title>Comparative genomics reveals high biological diversity and specific adaptations in the industrially and medically important fungal genus Aspergillus.</title>
        <authorList>
            <person name="de Vries R.P."/>
            <person name="Riley R."/>
            <person name="Wiebenga A."/>
            <person name="Aguilar-Osorio G."/>
            <person name="Amillis S."/>
            <person name="Uchima C.A."/>
            <person name="Anderluh G."/>
            <person name="Asadollahi M."/>
            <person name="Askin M."/>
            <person name="Barry K."/>
            <person name="Battaglia E."/>
            <person name="Bayram O."/>
            <person name="Benocci T."/>
            <person name="Braus-Stromeyer S.A."/>
            <person name="Caldana C."/>
            <person name="Canovas D."/>
            <person name="Cerqueira G.C."/>
            <person name="Chen F."/>
            <person name="Chen W."/>
            <person name="Choi C."/>
            <person name="Clum A."/>
            <person name="Dos Santos R.A."/>
            <person name="Damasio A.R."/>
            <person name="Diallinas G."/>
            <person name="Emri T."/>
            <person name="Fekete E."/>
            <person name="Flipphi M."/>
            <person name="Freyberg S."/>
            <person name="Gallo A."/>
            <person name="Gournas C."/>
            <person name="Habgood R."/>
            <person name="Hainaut M."/>
            <person name="Harispe M.L."/>
            <person name="Henrissat B."/>
            <person name="Hilden K.S."/>
            <person name="Hope R."/>
            <person name="Hossain A."/>
            <person name="Karabika E."/>
            <person name="Karaffa L."/>
            <person name="Karanyi Z."/>
            <person name="Krasevec N."/>
            <person name="Kuo A."/>
            <person name="Kusch H."/>
            <person name="LaButti K."/>
            <person name="Lagendijk E.L."/>
            <person name="Lapidus A."/>
            <person name="Levasseur A."/>
            <person name="Lindquist E."/>
            <person name="Lipzen A."/>
            <person name="Logrieco A.F."/>
            <person name="MacCabe A."/>
            <person name="Maekelae M.R."/>
            <person name="Malavazi I."/>
            <person name="Melin P."/>
            <person name="Meyer V."/>
            <person name="Mielnichuk N."/>
            <person name="Miskei M."/>
            <person name="Molnar A.P."/>
            <person name="Mule G."/>
            <person name="Ngan C.Y."/>
            <person name="Orejas M."/>
            <person name="Orosz E."/>
            <person name="Ouedraogo J.P."/>
            <person name="Overkamp K.M."/>
            <person name="Park H.-S."/>
            <person name="Perrone G."/>
            <person name="Piumi F."/>
            <person name="Punt P.J."/>
            <person name="Ram A.F."/>
            <person name="Ramon A."/>
            <person name="Rauscher S."/>
            <person name="Record E."/>
            <person name="Riano-Pachon D.M."/>
            <person name="Robert V."/>
            <person name="Roehrig J."/>
            <person name="Ruller R."/>
            <person name="Salamov A."/>
            <person name="Salih N.S."/>
            <person name="Samson R.A."/>
            <person name="Sandor E."/>
            <person name="Sanguinetti M."/>
            <person name="Schuetze T."/>
            <person name="Sepcic K."/>
            <person name="Shelest E."/>
            <person name="Sherlock G."/>
            <person name="Sophianopoulou V."/>
            <person name="Squina F.M."/>
            <person name="Sun H."/>
            <person name="Susca A."/>
            <person name="Todd R.B."/>
            <person name="Tsang A."/>
            <person name="Unkles S.E."/>
            <person name="van de Wiele N."/>
            <person name="van Rossen-Uffink D."/>
            <person name="Oliveira J.V."/>
            <person name="Vesth T.C."/>
            <person name="Visser J."/>
            <person name="Yu J.-H."/>
            <person name="Zhou M."/>
            <person name="Andersen M.R."/>
            <person name="Archer D.B."/>
            <person name="Baker S.E."/>
            <person name="Benoit I."/>
            <person name="Brakhage A.A."/>
            <person name="Braus G.H."/>
            <person name="Fischer R."/>
            <person name="Frisvad J.C."/>
            <person name="Goldman G.H."/>
            <person name="Houbraken J."/>
            <person name="Oakley B."/>
            <person name="Pocsi I."/>
            <person name="Scazzocchio C."/>
            <person name="Seiboth B."/>
            <person name="vanKuyk P.A."/>
            <person name="Wortman J."/>
            <person name="Dyer P.S."/>
            <person name="Grigoriev I.V."/>
        </authorList>
    </citation>
    <scope>NUCLEOTIDE SEQUENCE [LARGE SCALE GENOMIC DNA]</scope>
    <source>
        <strain evidence="5">DTO 134E9</strain>
    </source>
</reference>
<evidence type="ECO:0000256" key="3">
    <source>
        <dbReference type="ARBA" id="ARBA00023002"/>
    </source>
</evidence>
<dbReference type="RefSeq" id="XP_040695089.1">
    <property type="nucleotide sequence ID" value="XM_040832491.1"/>
</dbReference>
<keyword evidence="1" id="KW-0285">Flavoprotein</keyword>
<gene>
    <name evidence="4" type="ORF">ASPWEDRAFT_23505</name>
</gene>
<accession>A0A1L9S2N7</accession>
<dbReference type="Pfam" id="PF03060">
    <property type="entry name" value="NMO"/>
    <property type="match status" value="1"/>
</dbReference>
<dbReference type="GO" id="GO:0018580">
    <property type="term" value="F:nitronate monooxygenase activity"/>
    <property type="evidence" value="ECO:0007669"/>
    <property type="project" value="InterPro"/>
</dbReference>
<dbReference type="GeneID" id="63748339"/>
<organism evidence="4 5">
    <name type="scientific">Aspergillus wentii DTO 134E9</name>
    <dbReference type="NCBI Taxonomy" id="1073089"/>
    <lineage>
        <taxon>Eukaryota</taxon>
        <taxon>Fungi</taxon>
        <taxon>Dikarya</taxon>
        <taxon>Ascomycota</taxon>
        <taxon>Pezizomycotina</taxon>
        <taxon>Eurotiomycetes</taxon>
        <taxon>Eurotiomycetidae</taxon>
        <taxon>Eurotiales</taxon>
        <taxon>Aspergillaceae</taxon>
        <taxon>Aspergillus</taxon>
        <taxon>Aspergillus subgen. Cremei</taxon>
    </lineage>
</organism>
<dbReference type="STRING" id="1073089.A0A1L9S2N7"/>
<evidence type="ECO:0000313" key="4">
    <source>
        <dbReference type="EMBL" id="OJJ41413.1"/>
    </source>
</evidence>
<dbReference type="InterPro" id="IPR004136">
    <property type="entry name" value="NMO"/>
</dbReference>
<keyword evidence="3" id="KW-0560">Oxidoreductase</keyword>
<dbReference type="Gene3D" id="3.20.20.70">
    <property type="entry name" value="Aldolase class I"/>
    <property type="match status" value="1"/>
</dbReference>
<evidence type="ECO:0000313" key="5">
    <source>
        <dbReference type="Proteomes" id="UP000184383"/>
    </source>
</evidence>
<name>A0A1L9S2N7_ASPWE</name>